<proteinExistence type="predicted"/>
<evidence type="ECO:0000313" key="2">
    <source>
        <dbReference type="Proteomes" id="UP001341840"/>
    </source>
</evidence>
<sequence length="262" mass="30143">MGTGVIFYEELDEDMGQTWDFFDSIFRDMLRVRIYPSVEPFRYPMESIHFDPDYPYDYPLSLLHPDGGFLHPSPPPELYYTPPHGPLLPRYSLDPDQFEYPMVPPLSYYPPTYLPPADTGVIGEPYDPLDDFDGFIAQYFQDPQGDAVVPIEEDPREDPMEEDEVDEELSARLEAMIFPRPSCMTIASARGNTRSALKTHSLQSCRELLIPLVLLHGILSRILLYGYYCISLRILEILSDEPVEIIQLIVWLTNDPSVGWSR</sequence>
<gene>
    <name evidence="1" type="ORF">PIB30_062154</name>
</gene>
<keyword evidence="2" id="KW-1185">Reference proteome</keyword>
<evidence type="ECO:0000313" key="1">
    <source>
        <dbReference type="EMBL" id="MED6173703.1"/>
    </source>
</evidence>
<dbReference type="EMBL" id="JASCZI010151608">
    <property type="protein sequence ID" value="MED6173703.1"/>
    <property type="molecule type" value="Genomic_DNA"/>
</dbReference>
<accession>A0ABU6VP82</accession>
<name>A0ABU6VP82_9FABA</name>
<organism evidence="1 2">
    <name type="scientific">Stylosanthes scabra</name>
    <dbReference type="NCBI Taxonomy" id="79078"/>
    <lineage>
        <taxon>Eukaryota</taxon>
        <taxon>Viridiplantae</taxon>
        <taxon>Streptophyta</taxon>
        <taxon>Embryophyta</taxon>
        <taxon>Tracheophyta</taxon>
        <taxon>Spermatophyta</taxon>
        <taxon>Magnoliopsida</taxon>
        <taxon>eudicotyledons</taxon>
        <taxon>Gunneridae</taxon>
        <taxon>Pentapetalae</taxon>
        <taxon>rosids</taxon>
        <taxon>fabids</taxon>
        <taxon>Fabales</taxon>
        <taxon>Fabaceae</taxon>
        <taxon>Papilionoideae</taxon>
        <taxon>50 kb inversion clade</taxon>
        <taxon>dalbergioids sensu lato</taxon>
        <taxon>Dalbergieae</taxon>
        <taxon>Pterocarpus clade</taxon>
        <taxon>Stylosanthes</taxon>
    </lineage>
</organism>
<dbReference type="Proteomes" id="UP001341840">
    <property type="component" value="Unassembled WGS sequence"/>
</dbReference>
<reference evidence="1 2" key="1">
    <citation type="journal article" date="2023" name="Plants (Basel)">
        <title>Bridging the Gap: Combining Genomics and Transcriptomics Approaches to Understand Stylosanthes scabra, an Orphan Legume from the Brazilian Caatinga.</title>
        <authorList>
            <person name="Ferreira-Neto J.R.C."/>
            <person name="da Silva M.D."/>
            <person name="Binneck E."/>
            <person name="de Melo N.F."/>
            <person name="da Silva R.H."/>
            <person name="de Melo A.L.T.M."/>
            <person name="Pandolfi V."/>
            <person name="Bustamante F.O."/>
            <person name="Brasileiro-Vidal A.C."/>
            <person name="Benko-Iseppon A.M."/>
        </authorList>
    </citation>
    <scope>NUCLEOTIDE SEQUENCE [LARGE SCALE GENOMIC DNA]</scope>
    <source>
        <tissue evidence="1">Leaves</tissue>
    </source>
</reference>
<comment type="caution">
    <text evidence="1">The sequence shown here is derived from an EMBL/GenBank/DDBJ whole genome shotgun (WGS) entry which is preliminary data.</text>
</comment>
<protein>
    <submittedName>
        <fullName evidence="1">Uncharacterized protein</fullName>
    </submittedName>
</protein>